<dbReference type="InterPro" id="IPR014284">
    <property type="entry name" value="RNA_pol_sigma-70_dom"/>
</dbReference>
<feature type="domain" description="RNA polymerase sigma factor 70 region 4 type 2" evidence="6">
    <location>
        <begin position="133"/>
        <end position="176"/>
    </location>
</feature>
<dbReference type="CDD" id="cd06171">
    <property type="entry name" value="Sigma70_r4"/>
    <property type="match status" value="1"/>
</dbReference>
<reference evidence="7" key="1">
    <citation type="submission" date="2020-09" db="EMBL/GenBank/DDBJ databases">
        <authorList>
            <person name="Kim M.K."/>
        </authorList>
    </citation>
    <scope>NUCLEOTIDE SEQUENCE</scope>
    <source>
        <strain evidence="7">BT702</strain>
    </source>
</reference>
<dbReference type="NCBIfam" id="TIGR02937">
    <property type="entry name" value="sigma70-ECF"/>
    <property type="match status" value="1"/>
</dbReference>
<keyword evidence="3" id="KW-0731">Sigma factor</keyword>
<dbReference type="GO" id="GO:0016987">
    <property type="term" value="F:sigma factor activity"/>
    <property type="evidence" value="ECO:0007669"/>
    <property type="project" value="UniProtKB-KW"/>
</dbReference>
<evidence type="ECO:0000259" key="6">
    <source>
        <dbReference type="Pfam" id="PF08281"/>
    </source>
</evidence>
<dbReference type="RefSeq" id="WP_190887922.1">
    <property type="nucleotide sequence ID" value="NZ_JACWZY010000012.1"/>
</dbReference>
<evidence type="ECO:0000313" key="7">
    <source>
        <dbReference type="EMBL" id="MBD2702069.1"/>
    </source>
</evidence>
<dbReference type="Pfam" id="PF04542">
    <property type="entry name" value="Sigma70_r2"/>
    <property type="match status" value="1"/>
</dbReference>
<sequence length="203" mass="24246">MHSNTVDDDALLWHQFQQGDSASLGKLMTKHYTALIHYGTKFNRNTDFIRDCMQDIFVELWNRRATLSSLSTAQVRPYLMTMLRRLLHQHYLDQQRYDFQPISEDSDTSFFDISFSPEDQFISNENLHQHANRVGQLLDKLPRRAKEAIYLRFYENLDRSSIAQIMGISEQSVSNLFQTTFRQLRQQINTEFFWLCLLLFYWL</sequence>
<dbReference type="InterPro" id="IPR036388">
    <property type="entry name" value="WH-like_DNA-bd_sf"/>
</dbReference>
<gene>
    <name evidence="7" type="ORF">IC229_15570</name>
</gene>
<comment type="similarity">
    <text evidence="1">Belongs to the sigma-70 factor family. ECF subfamily.</text>
</comment>
<proteinExistence type="inferred from homology"/>
<dbReference type="InterPro" id="IPR039425">
    <property type="entry name" value="RNA_pol_sigma-70-like"/>
</dbReference>
<dbReference type="GO" id="GO:0006352">
    <property type="term" value="P:DNA-templated transcription initiation"/>
    <property type="evidence" value="ECO:0007669"/>
    <property type="project" value="InterPro"/>
</dbReference>
<dbReference type="AlphaFoldDB" id="A0A926XWV7"/>
<evidence type="ECO:0000256" key="3">
    <source>
        <dbReference type="ARBA" id="ARBA00023082"/>
    </source>
</evidence>
<dbReference type="PANTHER" id="PTHR43133:SF46">
    <property type="entry name" value="RNA POLYMERASE SIGMA-70 FACTOR ECF SUBFAMILY"/>
    <property type="match status" value="1"/>
</dbReference>
<keyword evidence="8" id="KW-1185">Reference proteome</keyword>
<evidence type="ECO:0000313" key="8">
    <source>
        <dbReference type="Proteomes" id="UP000598820"/>
    </source>
</evidence>
<protein>
    <submittedName>
        <fullName evidence="7">Sigma-70 family RNA polymerase sigma factor</fullName>
    </submittedName>
</protein>
<dbReference type="SUPFAM" id="SSF88946">
    <property type="entry name" value="Sigma2 domain of RNA polymerase sigma factors"/>
    <property type="match status" value="1"/>
</dbReference>
<dbReference type="InterPro" id="IPR007627">
    <property type="entry name" value="RNA_pol_sigma70_r2"/>
</dbReference>
<evidence type="ECO:0000259" key="5">
    <source>
        <dbReference type="Pfam" id="PF04542"/>
    </source>
</evidence>
<dbReference type="Proteomes" id="UP000598820">
    <property type="component" value="Unassembled WGS sequence"/>
</dbReference>
<keyword evidence="2" id="KW-0805">Transcription regulation</keyword>
<dbReference type="Gene3D" id="1.10.10.10">
    <property type="entry name" value="Winged helix-like DNA-binding domain superfamily/Winged helix DNA-binding domain"/>
    <property type="match status" value="1"/>
</dbReference>
<dbReference type="SUPFAM" id="SSF88659">
    <property type="entry name" value="Sigma3 and sigma4 domains of RNA polymerase sigma factors"/>
    <property type="match status" value="1"/>
</dbReference>
<evidence type="ECO:0000256" key="1">
    <source>
        <dbReference type="ARBA" id="ARBA00010641"/>
    </source>
</evidence>
<dbReference type="Pfam" id="PF08281">
    <property type="entry name" value="Sigma70_r4_2"/>
    <property type="match status" value="1"/>
</dbReference>
<feature type="domain" description="RNA polymerase sigma-70 region 2" evidence="5">
    <location>
        <begin position="27"/>
        <end position="96"/>
    </location>
</feature>
<dbReference type="InterPro" id="IPR013249">
    <property type="entry name" value="RNA_pol_sigma70_r4_t2"/>
</dbReference>
<dbReference type="GO" id="GO:0003677">
    <property type="term" value="F:DNA binding"/>
    <property type="evidence" value="ECO:0007669"/>
    <property type="project" value="InterPro"/>
</dbReference>
<evidence type="ECO:0000256" key="4">
    <source>
        <dbReference type="ARBA" id="ARBA00023163"/>
    </source>
</evidence>
<accession>A0A926XWV7</accession>
<evidence type="ECO:0000256" key="2">
    <source>
        <dbReference type="ARBA" id="ARBA00023015"/>
    </source>
</evidence>
<comment type="caution">
    <text evidence="7">The sequence shown here is derived from an EMBL/GenBank/DDBJ whole genome shotgun (WGS) entry which is preliminary data.</text>
</comment>
<organism evidence="7 8">
    <name type="scientific">Spirosoma profusum</name>
    <dbReference type="NCBI Taxonomy" id="2771354"/>
    <lineage>
        <taxon>Bacteria</taxon>
        <taxon>Pseudomonadati</taxon>
        <taxon>Bacteroidota</taxon>
        <taxon>Cytophagia</taxon>
        <taxon>Cytophagales</taxon>
        <taxon>Cytophagaceae</taxon>
        <taxon>Spirosoma</taxon>
    </lineage>
</organism>
<dbReference type="PANTHER" id="PTHR43133">
    <property type="entry name" value="RNA POLYMERASE ECF-TYPE SIGMA FACTO"/>
    <property type="match status" value="1"/>
</dbReference>
<dbReference type="InterPro" id="IPR013325">
    <property type="entry name" value="RNA_pol_sigma_r2"/>
</dbReference>
<dbReference type="InterPro" id="IPR013324">
    <property type="entry name" value="RNA_pol_sigma_r3/r4-like"/>
</dbReference>
<dbReference type="Gene3D" id="1.10.1740.10">
    <property type="match status" value="1"/>
</dbReference>
<name>A0A926XWV7_9BACT</name>
<keyword evidence="4" id="KW-0804">Transcription</keyword>
<dbReference type="EMBL" id="JACWZY010000012">
    <property type="protein sequence ID" value="MBD2702069.1"/>
    <property type="molecule type" value="Genomic_DNA"/>
</dbReference>